<dbReference type="PANTHER" id="PTHR42944">
    <property type="entry name" value="ADENINE DNA GLYCOSYLASE"/>
    <property type="match status" value="1"/>
</dbReference>
<comment type="cofactor">
    <cofactor evidence="14">
        <name>[4Fe-4S] cluster</name>
        <dbReference type="ChEBI" id="CHEBI:49883"/>
    </cofactor>
    <text evidence="14">Binds 1 [4Fe-4S] cluster.</text>
</comment>
<dbReference type="PANTHER" id="PTHR42944:SF1">
    <property type="entry name" value="ADENINE DNA GLYCOSYLASE"/>
    <property type="match status" value="1"/>
</dbReference>
<keyword evidence="6" id="KW-0004">4Fe-4S</keyword>
<evidence type="ECO:0000256" key="7">
    <source>
        <dbReference type="ARBA" id="ARBA00022723"/>
    </source>
</evidence>
<name>A0ABS7E412_9GAMM</name>
<evidence type="ECO:0000313" key="16">
    <source>
        <dbReference type="EMBL" id="MBW8184419.1"/>
    </source>
</evidence>
<evidence type="ECO:0000259" key="15">
    <source>
        <dbReference type="SMART" id="SM00478"/>
    </source>
</evidence>
<dbReference type="InterPro" id="IPR015797">
    <property type="entry name" value="NUDIX_hydrolase-like_dom_sf"/>
</dbReference>
<evidence type="ECO:0000256" key="2">
    <source>
        <dbReference type="ARBA" id="ARBA00002933"/>
    </source>
</evidence>
<dbReference type="Gene3D" id="3.90.79.10">
    <property type="entry name" value="Nucleoside Triphosphate Pyrophosphohydrolase"/>
    <property type="match status" value="1"/>
</dbReference>
<evidence type="ECO:0000256" key="14">
    <source>
        <dbReference type="RuleBase" id="RU365096"/>
    </source>
</evidence>
<dbReference type="InterPro" id="IPR004036">
    <property type="entry name" value="Endonuclease-III-like_CS2"/>
</dbReference>
<comment type="function">
    <text evidence="2">Adenine glycosylase active on G-A mispairs. MutY also corrects error-prone DNA synthesis past GO lesions which are due to the oxidatively damaged form of guanine: 7,8-dihydro-8-oxoguanine (8-oxo-dGTP).</text>
</comment>
<evidence type="ECO:0000256" key="10">
    <source>
        <dbReference type="ARBA" id="ARBA00023004"/>
    </source>
</evidence>
<dbReference type="GO" id="GO:0000701">
    <property type="term" value="F:purine-specific mismatch base pair DNA N-glycosylase activity"/>
    <property type="evidence" value="ECO:0007669"/>
    <property type="project" value="UniProtKB-EC"/>
</dbReference>
<dbReference type="Gene3D" id="1.10.1670.10">
    <property type="entry name" value="Helix-hairpin-Helix base-excision DNA repair enzymes (C-terminal)"/>
    <property type="match status" value="1"/>
</dbReference>
<dbReference type="InterPro" id="IPR029119">
    <property type="entry name" value="MutY_C"/>
</dbReference>
<keyword evidence="9 16" id="KW-0378">Hydrolase</keyword>
<dbReference type="InterPro" id="IPR011257">
    <property type="entry name" value="DNA_glycosylase"/>
</dbReference>
<evidence type="ECO:0000256" key="5">
    <source>
        <dbReference type="ARBA" id="ARBA00022023"/>
    </source>
</evidence>
<keyword evidence="7" id="KW-0479">Metal-binding</keyword>
<dbReference type="InterPro" id="IPR005760">
    <property type="entry name" value="A/G_AdeGlyc_MutY"/>
</dbReference>
<keyword evidence="13 14" id="KW-0326">Glycosidase</keyword>
<evidence type="ECO:0000256" key="9">
    <source>
        <dbReference type="ARBA" id="ARBA00022801"/>
    </source>
</evidence>
<evidence type="ECO:0000256" key="3">
    <source>
        <dbReference type="ARBA" id="ARBA00008343"/>
    </source>
</evidence>
<evidence type="ECO:0000256" key="6">
    <source>
        <dbReference type="ARBA" id="ARBA00022485"/>
    </source>
</evidence>
<sequence length="365" mass="41149">MPLNMPVTEPLKASPDTFSSRIIAWYDKFGRKHLPWQLEKTPYKVWVSEIMLQQTQVSTVIPYYLKFMERFPSIAELADAPQDEVLHYWTGLGYYARARNLHKSAQLIRDEFQGEFPANFDNVLALPGIGRSTAGAVLSLSLGQHHAILDGNVKRVLARHDAIQGWPGQKAVENQLWALTDSLTPKQDVQKYNQAMMDMGATICTRSRPSCDKCPVAIDCEAQLIGRQTEFPGKKPKKVTPEKSAWMLVIAKGEEVILEKRPPAGIWGGLWCFPQFSSREELDEYIQIKGIKVSQEELLPGFRHTFSHFHLDITPVVVNLDSQIDNQIMEDKPSVWYNLLNPPKVGLAAATERILAGLGSVLNKE</sequence>
<dbReference type="SMART" id="SM00478">
    <property type="entry name" value="ENDO3c"/>
    <property type="match status" value="1"/>
</dbReference>
<organism evidence="16 17">
    <name type="scientific">Shewanella nanhaiensis</name>
    <dbReference type="NCBI Taxonomy" id="2864872"/>
    <lineage>
        <taxon>Bacteria</taxon>
        <taxon>Pseudomonadati</taxon>
        <taxon>Pseudomonadota</taxon>
        <taxon>Gammaproteobacteria</taxon>
        <taxon>Alteromonadales</taxon>
        <taxon>Shewanellaceae</taxon>
        <taxon>Shewanella</taxon>
    </lineage>
</organism>
<proteinExistence type="inferred from homology"/>
<dbReference type="Gene3D" id="1.10.340.30">
    <property type="entry name" value="Hypothetical protein, domain 2"/>
    <property type="match status" value="1"/>
</dbReference>
<evidence type="ECO:0000256" key="8">
    <source>
        <dbReference type="ARBA" id="ARBA00022763"/>
    </source>
</evidence>
<keyword evidence="11" id="KW-0411">Iron-sulfur</keyword>
<dbReference type="EC" id="3.2.2.31" evidence="4 14"/>
<evidence type="ECO:0000256" key="11">
    <source>
        <dbReference type="ARBA" id="ARBA00023014"/>
    </source>
</evidence>
<keyword evidence="17" id="KW-1185">Reference proteome</keyword>
<dbReference type="EMBL" id="JAHZST010000007">
    <property type="protein sequence ID" value="MBW8184419.1"/>
    <property type="molecule type" value="Genomic_DNA"/>
</dbReference>
<accession>A0ABS7E412</accession>
<comment type="similarity">
    <text evidence="3 14">Belongs to the Nth/MutY family.</text>
</comment>
<dbReference type="Pfam" id="PF00730">
    <property type="entry name" value="HhH-GPD"/>
    <property type="match status" value="1"/>
</dbReference>
<keyword evidence="10 14" id="KW-0408">Iron</keyword>
<dbReference type="InterPro" id="IPR000445">
    <property type="entry name" value="HhH_motif"/>
</dbReference>
<evidence type="ECO:0000256" key="1">
    <source>
        <dbReference type="ARBA" id="ARBA00000843"/>
    </source>
</evidence>
<reference evidence="16 17" key="1">
    <citation type="submission" date="2021-07" db="EMBL/GenBank/DDBJ databases">
        <title>Shewanella sp. nov, isolated from SCS.</title>
        <authorList>
            <person name="Cao W.R."/>
        </authorList>
    </citation>
    <scope>NUCLEOTIDE SEQUENCE [LARGE SCALE GENOMIC DNA]</scope>
    <source>
        <strain evidence="16 17">NR704-98</strain>
    </source>
</reference>
<evidence type="ECO:0000313" key="17">
    <source>
        <dbReference type="Proteomes" id="UP001195963"/>
    </source>
</evidence>
<dbReference type="SUPFAM" id="SSF55811">
    <property type="entry name" value="Nudix"/>
    <property type="match status" value="1"/>
</dbReference>
<dbReference type="NCBIfam" id="TIGR01084">
    <property type="entry name" value="mutY"/>
    <property type="match status" value="1"/>
</dbReference>
<evidence type="ECO:0000256" key="13">
    <source>
        <dbReference type="ARBA" id="ARBA00023295"/>
    </source>
</evidence>
<gene>
    <name evidence="16" type="primary">mutY</name>
    <name evidence="16" type="ORF">K0625_12105</name>
</gene>
<dbReference type="InterPro" id="IPR003265">
    <property type="entry name" value="HhH-GPD_domain"/>
</dbReference>
<protein>
    <recommendedName>
        <fullName evidence="5 14">Adenine DNA glycosylase</fullName>
        <ecNumber evidence="4 14">3.2.2.31</ecNumber>
    </recommendedName>
</protein>
<feature type="domain" description="HhH-GPD" evidence="15">
    <location>
        <begin position="51"/>
        <end position="202"/>
    </location>
</feature>
<dbReference type="InterPro" id="IPR044298">
    <property type="entry name" value="MIG/MutY"/>
</dbReference>
<comment type="catalytic activity">
    <reaction evidence="1 14">
        <text>Hydrolyzes free adenine bases from 7,8-dihydro-8-oxoguanine:adenine mismatched double-stranded DNA, leaving an apurinic site.</text>
        <dbReference type="EC" id="3.2.2.31"/>
    </reaction>
</comment>
<keyword evidence="12" id="KW-0234">DNA repair</keyword>
<dbReference type="Pfam" id="PF14815">
    <property type="entry name" value="NUDIX_4"/>
    <property type="match status" value="1"/>
</dbReference>
<dbReference type="Pfam" id="PF00633">
    <property type="entry name" value="HHH"/>
    <property type="match status" value="1"/>
</dbReference>
<dbReference type="PROSITE" id="PS01155">
    <property type="entry name" value="ENDONUCLEASE_III_2"/>
    <property type="match status" value="1"/>
</dbReference>
<dbReference type="CDD" id="cd03431">
    <property type="entry name" value="NUDIX_DNA_Glycosylase_C-MutY"/>
    <property type="match status" value="1"/>
</dbReference>
<evidence type="ECO:0000256" key="12">
    <source>
        <dbReference type="ARBA" id="ARBA00023204"/>
    </source>
</evidence>
<dbReference type="InterPro" id="IPR023170">
    <property type="entry name" value="HhH_base_excis_C"/>
</dbReference>
<dbReference type="Proteomes" id="UP001195963">
    <property type="component" value="Unassembled WGS sequence"/>
</dbReference>
<comment type="caution">
    <text evidence="16">The sequence shown here is derived from an EMBL/GenBank/DDBJ whole genome shotgun (WGS) entry which is preliminary data.</text>
</comment>
<dbReference type="CDD" id="cd00056">
    <property type="entry name" value="ENDO3c"/>
    <property type="match status" value="1"/>
</dbReference>
<dbReference type="SUPFAM" id="SSF48150">
    <property type="entry name" value="DNA-glycosylase"/>
    <property type="match status" value="1"/>
</dbReference>
<keyword evidence="8 14" id="KW-0227">DNA damage</keyword>
<evidence type="ECO:0000256" key="4">
    <source>
        <dbReference type="ARBA" id="ARBA00012045"/>
    </source>
</evidence>
<dbReference type="NCBIfam" id="NF008132">
    <property type="entry name" value="PRK10880.1"/>
    <property type="match status" value="1"/>
</dbReference>